<dbReference type="PANTHER" id="PTHR22926">
    <property type="entry name" value="PHOSPHO-N-ACETYLMURAMOYL-PENTAPEPTIDE-TRANSFERASE"/>
    <property type="match status" value="1"/>
</dbReference>
<protein>
    <submittedName>
        <fullName evidence="9">Glycosyl transferase family 4</fullName>
    </submittedName>
</protein>
<organism evidence="9 10">
    <name type="scientific">Roseiflexus castenholzii (strain DSM 13941 / HLO8)</name>
    <dbReference type="NCBI Taxonomy" id="383372"/>
    <lineage>
        <taxon>Bacteria</taxon>
        <taxon>Bacillati</taxon>
        <taxon>Chloroflexota</taxon>
        <taxon>Chloroflexia</taxon>
        <taxon>Chloroflexales</taxon>
        <taxon>Roseiflexineae</taxon>
        <taxon>Roseiflexaceae</taxon>
        <taxon>Roseiflexus</taxon>
    </lineage>
</organism>
<dbReference type="InterPro" id="IPR000715">
    <property type="entry name" value="Glycosyl_transferase_4"/>
</dbReference>
<proteinExistence type="predicted"/>
<feature type="transmembrane region" description="Helical" evidence="8">
    <location>
        <begin position="42"/>
        <end position="64"/>
    </location>
</feature>
<feature type="transmembrane region" description="Helical" evidence="8">
    <location>
        <begin position="95"/>
        <end position="113"/>
    </location>
</feature>
<evidence type="ECO:0000256" key="4">
    <source>
        <dbReference type="ARBA" id="ARBA00022692"/>
    </source>
</evidence>
<keyword evidence="4 8" id="KW-0812">Transmembrane</keyword>
<keyword evidence="10" id="KW-1185">Reference proteome</keyword>
<dbReference type="Pfam" id="PF00953">
    <property type="entry name" value="Glycos_transf_4"/>
    <property type="match status" value="1"/>
</dbReference>
<reference evidence="9 10" key="1">
    <citation type="submission" date="2007-08" db="EMBL/GenBank/DDBJ databases">
        <title>Complete sequence of Roseiflexus castenholzii DSM 13941.</title>
        <authorList>
            <consortium name="US DOE Joint Genome Institute"/>
            <person name="Copeland A."/>
            <person name="Lucas S."/>
            <person name="Lapidus A."/>
            <person name="Barry K."/>
            <person name="Glavina del Rio T."/>
            <person name="Dalin E."/>
            <person name="Tice H."/>
            <person name="Pitluck S."/>
            <person name="Thompson L.S."/>
            <person name="Brettin T."/>
            <person name="Bruce D."/>
            <person name="Detter J.C."/>
            <person name="Han C."/>
            <person name="Tapia R."/>
            <person name="Schmutz J."/>
            <person name="Larimer F."/>
            <person name="Land M."/>
            <person name="Hauser L."/>
            <person name="Kyrpides N."/>
            <person name="Mikhailova N."/>
            <person name="Bryant D.A."/>
            <person name="Hanada S."/>
            <person name="Tsukatani Y."/>
            <person name="Richardson P."/>
        </authorList>
    </citation>
    <scope>NUCLEOTIDE SEQUENCE [LARGE SCALE GENOMIC DNA]</scope>
    <source>
        <strain evidence="10">DSM 13941 / HLO8</strain>
    </source>
</reference>
<evidence type="ECO:0000256" key="8">
    <source>
        <dbReference type="SAM" id="Phobius"/>
    </source>
</evidence>
<comment type="subcellular location">
    <subcellularLocation>
        <location evidence="1">Cell membrane</location>
        <topology evidence="1">Multi-pass membrane protein</topology>
    </subcellularLocation>
</comment>
<feature type="transmembrane region" description="Helical" evidence="8">
    <location>
        <begin position="308"/>
        <end position="326"/>
    </location>
</feature>
<feature type="binding site" evidence="7">
    <location>
        <position position="143"/>
    </location>
    <ligand>
        <name>Mg(2+)</name>
        <dbReference type="ChEBI" id="CHEBI:18420"/>
    </ligand>
</feature>
<evidence type="ECO:0000256" key="6">
    <source>
        <dbReference type="ARBA" id="ARBA00023136"/>
    </source>
</evidence>
<keyword evidence="6 8" id="KW-0472">Membrane</keyword>
<feature type="transmembrane region" description="Helical" evidence="8">
    <location>
        <begin position="228"/>
        <end position="250"/>
    </location>
</feature>
<feature type="transmembrane region" description="Helical" evidence="8">
    <location>
        <begin position="73"/>
        <end position="89"/>
    </location>
</feature>
<evidence type="ECO:0000256" key="3">
    <source>
        <dbReference type="ARBA" id="ARBA00022679"/>
    </source>
</evidence>
<keyword evidence="3 9" id="KW-0808">Transferase</keyword>
<feature type="transmembrane region" description="Helical" evidence="8">
    <location>
        <begin position="282"/>
        <end position="302"/>
    </location>
</feature>
<dbReference type="HOGENOM" id="CLU_023982_2_4_0"/>
<comment type="cofactor">
    <cofactor evidence="7">
        <name>Mg(2+)</name>
        <dbReference type="ChEBI" id="CHEBI:18420"/>
    </cofactor>
</comment>
<dbReference type="KEGG" id="rca:Rcas_0017"/>
<dbReference type="GO" id="GO:0046872">
    <property type="term" value="F:metal ion binding"/>
    <property type="evidence" value="ECO:0007669"/>
    <property type="project" value="UniProtKB-KW"/>
</dbReference>
<feature type="transmembrane region" description="Helical" evidence="8">
    <location>
        <begin position="125"/>
        <end position="142"/>
    </location>
</feature>
<evidence type="ECO:0000313" key="10">
    <source>
        <dbReference type="Proteomes" id="UP000000263"/>
    </source>
</evidence>
<dbReference type="AlphaFoldDB" id="A7NFD4"/>
<dbReference type="Proteomes" id="UP000000263">
    <property type="component" value="Chromosome"/>
</dbReference>
<keyword evidence="2" id="KW-1003">Cell membrane</keyword>
<dbReference type="PANTHER" id="PTHR22926:SF3">
    <property type="entry name" value="UNDECAPRENYL-PHOSPHATE ALPHA-N-ACETYLGLUCOSAMINYL 1-PHOSPHATE TRANSFERASE"/>
    <property type="match status" value="1"/>
</dbReference>
<evidence type="ECO:0000256" key="7">
    <source>
        <dbReference type="PIRSR" id="PIRSR600715-1"/>
    </source>
</evidence>
<dbReference type="RefSeq" id="WP_011997562.1">
    <property type="nucleotide sequence ID" value="NC_009767.1"/>
</dbReference>
<evidence type="ECO:0000313" key="9">
    <source>
        <dbReference type="EMBL" id="ABU56156.1"/>
    </source>
</evidence>
<feature type="transmembrane region" description="Helical" evidence="8">
    <location>
        <begin position="162"/>
        <end position="192"/>
    </location>
</feature>
<keyword evidence="5 8" id="KW-1133">Transmembrane helix</keyword>
<dbReference type="GO" id="GO:0009103">
    <property type="term" value="P:lipopolysaccharide biosynthetic process"/>
    <property type="evidence" value="ECO:0007669"/>
    <property type="project" value="TreeGrafter"/>
</dbReference>
<keyword evidence="7" id="KW-0479">Metal-binding</keyword>
<dbReference type="OrthoDB" id="9805475at2"/>
<feature type="transmembrane region" description="Helical" evidence="8">
    <location>
        <begin position="204"/>
        <end position="222"/>
    </location>
</feature>
<dbReference type="GO" id="GO:0044038">
    <property type="term" value="P:cell wall macromolecule biosynthetic process"/>
    <property type="evidence" value="ECO:0007669"/>
    <property type="project" value="TreeGrafter"/>
</dbReference>
<dbReference type="CDD" id="cd06853">
    <property type="entry name" value="GT_WecA_like"/>
    <property type="match status" value="1"/>
</dbReference>
<evidence type="ECO:0000256" key="1">
    <source>
        <dbReference type="ARBA" id="ARBA00004651"/>
    </source>
</evidence>
<keyword evidence="7" id="KW-0460">Magnesium</keyword>
<dbReference type="STRING" id="383372.Rcas_0017"/>
<evidence type="ECO:0000256" key="2">
    <source>
        <dbReference type="ARBA" id="ARBA00022475"/>
    </source>
</evidence>
<dbReference type="EMBL" id="CP000804">
    <property type="protein sequence ID" value="ABU56156.1"/>
    <property type="molecule type" value="Genomic_DNA"/>
</dbReference>
<accession>A7NFD4</accession>
<name>A7NFD4_ROSCS</name>
<feature type="binding site" evidence="7">
    <location>
        <position position="203"/>
    </location>
    <ligand>
        <name>Mg(2+)</name>
        <dbReference type="ChEBI" id="CHEBI:18420"/>
    </ligand>
</feature>
<evidence type="ECO:0000256" key="5">
    <source>
        <dbReference type="ARBA" id="ARBA00022989"/>
    </source>
</evidence>
<dbReference type="GO" id="GO:0005886">
    <property type="term" value="C:plasma membrane"/>
    <property type="evidence" value="ECO:0007669"/>
    <property type="project" value="UniProtKB-SubCell"/>
</dbReference>
<dbReference type="GO" id="GO:0071555">
    <property type="term" value="P:cell wall organization"/>
    <property type="evidence" value="ECO:0007669"/>
    <property type="project" value="TreeGrafter"/>
</dbReference>
<sequence>MTQILLIFITALLFSVLATPVARRVALRTGVVDAPAARKLHLAPVPLLGGGAIYTAFVVALILFGDQAYVRELIGILLGATLVSLFGLADDRWGLNAYVKLGAQALAGAILILGGTQVRLFPVEWMNWAITLFWVVGITNALNLLDNMDGLSAGVTTVAAAYFLLLAAMSGQYLVGAMAAALIGACVGFLRYNLNPATIFMGDAGSLFLGFLLAALAIKLRFPSNVPWVTWLVPVCVLAVPIFDTSLVFVSRLRRGKNPLTTPGKDHVSHRLTALGLTRREAVLICYLLGCGAGMVAVYISQARAPDGYVAAGLLAAAMLAGIVWFERRQGGG</sequence>
<gene>
    <name evidence="9" type="ordered locus">Rcas_0017</name>
</gene>
<dbReference type="GO" id="GO:0016780">
    <property type="term" value="F:phosphotransferase activity, for other substituted phosphate groups"/>
    <property type="evidence" value="ECO:0007669"/>
    <property type="project" value="InterPro"/>
</dbReference>
<dbReference type="eggNOG" id="COG0472">
    <property type="taxonomic scope" value="Bacteria"/>
</dbReference>